<evidence type="ECO:0000313" key="1">
    <source>
        <dbReference type="EMBL" id="OUM21193.1"/>
    </source>
</evidence>
<accession>A0A252F5Z9</accession>
<dbReference type="Pfam" id="PF20648">
    <property type="entry name" value="DUF6809"/>
    <property type="match status" value="1"/>
</dbReference>
<sequence>MKRNGLCSGAAGEVMKKWRSYLAEHPVDYHGDVDSMLELLYHFFTEYEPVENEELRRQFAELEHQLMSSLGETGDSCRETVESLMTIVSSVCAECERAAFMEGVKVGVRLILELTEDQSP</sequence>
<organism evidence="1 2">
    <name type="scientific">Butyricicoccus porcorum</name>
    <dbReference type="NCBI Taxonomy" id="1945634"/>
    <lineage>
        <taxon>Bacteria</taxon>
        <taxon>Bacillati</taxon>
        <taxon>Bacillota</taxon>
        <taxon>Clostridia</taxon>
        <taxon>Eubacteriales</taxon>
        <taxon>Butyricicoccaceae</taxon>
        <taxon>Butyricicoccus</taxon>
    </lineage>
</organism>
<name>A0A252F5Z9_9FIRM</name>
<gene>
    <name evidence="1" type="ORF">CBW42_03935</name>
</gene>
<dbReference type="RefSeq" id="WP_087017990.1">
    <property type="nucleotide sequence ID" value="NZ_NHOC01000003.1"/>
</dbReference>
<evidence type="ECO:0000313" key="2">
    <source>
        <dbReference type="Proteomes" id="UP000194903"/>
    </source>
</evidence>
<dbReference type="OrthoDB" id="1956609at2"/>
<comment type="caution">
    <text evidence="1">The sequence shown here is derived from an EMBL/GenBank/DDBJ whole genome shotgun (WGS) entry which is preliminary data.</text>
</comment>
<reference evidence="1 2" key="1">
    <citation type="submission" date="2017-05" db="EMBL/GenBank/DDBJ databases">
        <title>Butyricicoccus porcorum sp. nov. a butyrate-producing bacterium from the swine intestinal tract.</title>
        <authorList>
            <person name="Trachsel J."/>
            <person name="Humphrey S."/>
            <person name="Allen H.K."/>
        </authorList>
    </citation>
    <scope>NUCLEOTIDE SEQUENCE [LARGE SCALE GENOMIC DNA]</scope>
    <source>
        <strain evidence="1">BB10</strain>
    </source>
</reference>
<proteinExistence type="predicted"/>
<dbReference type="Proteomes" id="UP000194903">
    <property type="component" value="Unassembled WGS sequence"/>
</dbReference>
<keyword evidence="2" id="KW-1185">Reference proteome</keyword>
<dbReference type="EMBL" id="NHOC01000003">
    <property type="protein sequence ID" value="OUM21193.1"/>
    <property type="molecule type" value="Genomic_DNA"/>
</dbReference>
<dbReference type="InterPro" id="IPR049215">
    <property type="entry name" value="DUF6809"/>
</dbReference>
<dbReference type="AlphaFoldDB" id="A0A252F5Z9"/>
<protein>
    <submittedName>
        <fullName evidence="1">Uncharacterized protein</fullName>
    </submittedName>
</protein>